<dbReference type="RefSeq" id="WP_003932781.1">
    <property type="nucleotide sequence ID" value="NZ_JH814697.1"/>
</dbReference>
<dbReference type="Gene3D" id="3.40.50.1820">
    <property type="entry name" value="alpha/beta hydrolase"/>
    <property type="match status" value="1"/>
</dbReference>
<reference evidence="2 3" key="1">
    <citation type="journal article" date="2012" name="J. Bacteriol.">
        <title>Complete Genome Sequence of Mycobacterium vaccae Type Strain ATCC 25954.</title>
        <authorList>
            <person name="Ho Y.S."/>
            <person name="Adroub S.A."/>
            <person name="Abadi M."/>
            <person name="Al Alwan B."/>
            <person name="Alkhateeb R."/>
            <person name="Gao G."/>
            <person name="Ragab A."/>
            <person name="Ali S."/>
            <person name="van Soolingen D."/>
            <person name="Bitter W."/>
            <person name="Pain A."/>
            <person name="Abdallah A.M."/>
        </authorList>
    </citation>
    <scope>NUCLEOTIDE SEQUENCE [LARGE SCALE GENOMIC DNA]</scope>
    <source>
        <strain evidence="2 3">ATCC 25954</strain>
    </source>
</reference>
<dbReference type="GO" id="GO:0016787">
    <property type="term" value="F:hydrolase activity"/>
    <property type="evidence" value="ECO:0007669"/>
    <property type="project" value="UniProtKB-KW"/>
</dbReference>
<evidence type="ECO:0000313" key="2">
    <source>
        <dbReference type="EMBL" id="EJZ08638.1"/>
    </source>
</evidence>
<dbReference type="Proteomes" id="UP000006072">
    <property type="component" value="Unassembled WGS sequence"/>
</dbReference>
<evidence type="ECO:0000313" key="3">
    <source>
        <dbReference type="Proteomes" id="UP000006072"/>
    </source>
</evidence>
<dbReference type="PATRIC" id="fig|1194972.3.peg.2940"/>
<evidence type="ECO:0000259" key="1">
    <source>
        <dbReference type="Pfam" id="PF00561"/>
    </source>
</evidence>
<organism evidence="2 3">
    <name type="scientific">Mycolicibacterium vaccae ATCC 25954</name>
    <dbReference type="NCBI Taxonomy" id="1194972"/>
    <lineage>
        <taxon>Bacteria</taxon>
        <taxon>Bacillati</taxon>
        <taxon>Actinomycetota</taxon>
        <taxon>Actinomycetes</taxon>
        <taxon>Mycobacteriales</taxon>
        <taxon>Mycobacteriaceae</taxon>
        <taxon>Mycolicibacterium</taxon>
    </lineage>
</organism>
<dbReference type="Pfam" id="PF00561">
    <property type="entry name" value="Abhydrolase_1"/>
    <property type="match status" value="1"/>
</dbReference>
<accession>K0V174</accession>
<dbReference type="PANTHER" id="PTHR43433">
    <property type="entry name" value="HYDROLASE, ALPHA/BETA FOLD FAMILY PROTEIN"/>
    <property type="match status" value="1"/>
</dbReference>
<name>K0V174_MYCVA</name>
<feature type="domain" description="AB hydrolase-1" evidence="1">
    <location>
        <begin position="43"/>
        <end position="294"/>
    </location>
</feature>
<dbReference type="EMBL" id="ALQA01000029">
    <property type="protein sequence ID" value="EJZ08638.1"/>
    <property type="molecule type" value="Genomic_DNA"/>
</dbReference>
<dbReference type="eggNOG" id="COG0596">
    <property type="taxonomic scope" value="Bacteria"/>
</dbReference>
<proteinExistence type="predicted"/>
<dbReference type="SUPFAM" id="SSF53474">
    <property type="entry name" value="alpha/beta-Hydrolases"/>
    <property type="match status" value="1"/>
</dbReference>
<dbReference type="InterPro" id="IPR050471">
    <property type="entry name" value="AB_hydrolase"/>
</dbReference>
<dbReference type="InterPro" id="IPR029058">
    <property type="entry name" value="AB_hydrolase_fold"/>
</dbReference>
<protein>
    <submittedName>
        <fullName evidence="2">Alpha/beta hydrolase fold protein</fullName>
    </submittedName>
</protein>
<dbReference type="InterPro" id="IPR000073">
    <property type="entry name" value="AB_hydrolase_1"/>
</dbReference>
<keyword evidence="3" id="KW-1185">Reference proteome</keyword>
<gene>
    <name evidence="2" type="ORF">MVAC_14743</name>
</gene>
<dbReference type="HOGENOM" id="CLU_020336_49_0_11"/>
<comment type="caution">
    <text evidence="2">The sequence shown here is derived from an EMBL/GenBank/DDBJ whole genome shotgun (WGS) entry which is preliminary data.</text>
</comment>
<sequence length="323" mass="34246">MLSNPWRHPPGVPRCEPPRAEGTFFLPDGRRLGYAEFGDPTGPVVLWFHGTPGGRRQLPIVGRRAAEELGLRVVLVERAGAGMSDPHRYAQIGDWASDMAHVADRLGADRLGVVGLSGGGPYALACAGMPVLRDRVVAVAVLGGVTPSVGPDATCSGAIALSRQMAAVTSALRRPFAAVTAGLLTPVIPLAHLAYSGLAAAMPDGDKRVFANPEIEAMFIDDIVQVSRGRFQALLDDARLFGRDWGFRLADVAVPVRWWHGDADSIISLADAQSAAGHLPDSDLLLMPDESHLGGFAKADDVLAFLAPHLRAPDGTGRNRRQV</sequence>
<dbReference type="PANTHER" id="PTHR43433:SF10">
    <property type="entry name" value="AB HYDROLASE-1 DOMAIN-CONTAINING PROTEIN"/>
    <property type="match status" value="1"/>
</dbReference>
<dbReference type="AlphaFoldDB" id="K0V174"/>
<keyword evidence="2" id="KW-0378">Hydrolase</keyword>